<dbReference type="Gene3D" id="4.10.60.10">
    <property type="entry name" value="Zinc finger, CCHC-type"/>
    <property type="match status" value="1"/>
</dbReference>
<dbReference type="GO" id="GO:0008270">
    <property type="term" value="F:zinc ion binding"/>
    <property type="evidence" value="ECO:0007669"/>
    <property type="project" value="UniProtKB-KW"/>
</dbReference>
<dbReference type="EMBL" id="JYDI01000317">
    <property type="protein sequence ID" value="KRY45953.1"/>
    <property type="molecule type" value="Genomic_DNA"/>
</dbReference>
<dbReference type="GO" id="GO:0003676">
    <property type="term" value="F:nucleic acid binding"/>
    <property type="evidence" value="ECO:0007669"/>
    <property type="project" value="InterPro"/>
</dbReference>
<dbReference type="Proteomes" id="UP000054653">
    <property type="component" value="Unassembled WGS sequence"/>
</dbReference>
<dbReference type="PROSITE" id="PS50158">
    <property type="entry name" value="ZF_CCHC"/>
    <property type="match status" value="1"/>
</dbReference>
<evidence type="ECO:0000256" key="2">
    <source>
        <dbReference type="SAM" id="MobiDB-lite"/>
    </source>
</evidence>
<evidence type="ECO:0000313" key="5">
    <source>
        <dbReference type="Proteomes" id="UP000054653"/>
    </source>
</evidence>
<accession>A0A0V1C9T5</accession>
<evidence type="ECO:0000259" key="3">
    <source>
        <dbReference type="PROSITE" id="PS50158"/>
    </source>
</evidence>
<dbReference type="InterPro" id="IPR036875">
    <property type="entry name" value="Znf_CCHC_sf"/>
</dbReference>
<protein>
    <recommendedName>
        <fullName evidence="3">CCHC-type domain-containing protein</fullName>
    </recommendedName>
</protein>
<dbReference type="InterPro" id="IPR001878">
    <property type="entry name" value="Znf_CCHC"/>
</dbReference>
<evidence type="ECO:0000313" key="4">
    <source>
        <dbReference type="EMBL" id="KRY45953.1"/>
    </source>
</evidence>
<organism evidence="4 5">
    <name type="scientific">Trichinella britovi</name>
    <name type="common">Parasitic roundworm</name>
    <dbReference type="NCBI Taxonomy" id="45882"/>
    <lineage>
        <taxon>Eukaryota</taxon>
        <taxon>Metazoa</taxon>
        <taxon>Ecdysozoa</taxon>
        <taxon>Nematoda</taxon>
        <taxon>Enoplea</taxon>
        <taxon>Dorylaimia</taxon>
        <taxon>Trichinellida</taxon>
        <taxon>Trichinellidae</taxon>
        <taxon>Trichinella</taxon>
    </lineage>
</organism>
<dbReference type="SMART" id="SM00343">
    <property type="entry name" value="ZnF_C2HC"/>
    <property type="match status" value="1"/>
</dbReference>
<feature type="region of interest" description="Disordered" evidence="2">
    <location>
        <begin position="1"/>
        <end position="25"/>
    </location>
</feature>
<proteinExistence type="predicted"/>
<keyword evidence="1" id="KW-0862">Zinc</keyword>
<evidence type="ECO:0000256" key="1">
    <source>
        <dbReference type="PROSITE-ProRule" id="PRU00047"/>
    </source>
</evidence>
<comment type="caution">
    <text evidence="4">The sequence shown here is derived from an EMBL/GenBank/DDBJ whole genome shotgun (WGS) entry which is preliminary data.</text>
</comment>
<name>A0A0V1C9T5_TRIBR</name>
<keyword evidence="1" id="KW-0863">Zinc-finger</keyword>
<dbReference type="Pfam" id="PF00098">
    <property type="entry name" value="zf-CCHC"/>
    <property type="match status" value="1"/>
</dbReference>
<dbReference type="STRING" id="45882.A0A0V1C9T5"/>
<keyword evidence="1" id="KW-0479">Metal-binding</keyword>
<dbReference type="GO" id="GO:0019899">
    <property type="term" value="F:enzyme binding"/>
    <property type="evidence" value="ECO:0007669"/>
    <property type="project" value="UniProtKB-ARBA"/>
</dbReference>
<feature type="domain" description="CCHC-type" evidence="3">
    <location>
        <begin position="266"/>
        <end position="281"/>
    </location>
</feature>
<dbReference type="OrthoDB" id="6783748at2759"/>
<gene>
    <name evidence="4" type="ORF">T03_6912</name>
</gene>
<keyword evidence="5" id="KW-1185">Reference proteome</keyword>
<reference evidence="4 5" key="1">
    <citation type="submission" date="2015-01" db="EMBL/GenBank/DDBJ databases">
        <title>Evolution of Trichinella species and genotypes.</title>
        <authorList>
            <person name="Korhonen P.K."/>
            <person name="Edoardo P."/>
            <person name="Giuseppe L.R."/>
            <person name="Gasser R.B."/>
        </authorList>
    </citation>
    <scope>NUCLEOTIDE SEQUENCE [LARGE SCALE GENOMIC DNA]</scope>
    <source>
        <strain evidence="4">ISS120</strain>
    </source>
</reference>
<dbReference type="SUPFAM" id="SSF57756">
    <property type="entry name" value="Retrovirus zinc finger-like domains"/>
    <property type="match status" value="1"/>
</dbReference>
<sequence length="457" mass="50227">MGMELSPSGTKPAPDPYMCRGSTGDQISVSSRRCPPAATTFPYIAAVRTDGAEKQRRELRGHFAEAASADEVENADEMLSRRRERRLEENLVGNCAVRNPESGTDPVVTLGACLGNGTEGSRSRLLGPDTEQLLRGAQTPQHTAIASLRFDWKCASAVFGSSRTSPSVILHEKWPKWDAGPENQGTNWSAILSSARRTELRLRQPATLVKARQLAECVTEIEEGRRRAADDGLDRAVEALARRLDKLEATRDRPSRLRPAQRAMECFYCGGLGHIQRNCPQLHVRTWPASTQSSRTRDRCLLAMSEFQARRSPSVTELPGVSPWGLPEAPSYSTSGGGCASAAREYGRSSWEIGEDRYMSQWWRTWSYRGSQGQDCPRIDQAACPSIRCARITPLPYEVPREETGGVGPETDNGDLEACKCALVDGAECSAQTQREVMDRLMREMLQAGVIEPAAGT</sequence>
<dbReference type="AlphaFoldDB" id="A0A0V1C9T5"/>